<accession>A0A382YW23</accession>
<protein>
    <submittedName>
        <fullName evidence="1">Uncharacterized protein</fullName>
    </submittedName>
</protein>
<sequence>MIGKFLVVSERFNTFQSKQGKRIEQNILALLDQEKACPFINLVDYVLTEDEDPEYAGKCQDKVLTIGIEETKVDFGGRTILKGRIIKPS</sequence>
<dbReference type="EMBL" id="UINC01178948">
    <property type="protein sequence ID" value="SVD87383.1"/>
    <property type="molecule type" value="Genomic_DNA"/>
</dbReference>
<evidence type="ECO:0000313" key="1">
    <source>
        <dbReference type="EMBL" id="SVD87383.1"/>
    </source>
</evidence>
<dbReference type="AlphaFoldDB" id="A0A382YW23"/>
<organism evidence="1">
    <name type="scientific">marine metagenome</name>
    <dbReference type="NCBI Taxonomy" id="408172"/>
    <lineage>
        <taxon>unclassified sequences</taxon>
        <taxon>metagenomes</taxon>
        <taxon>ecological metagenomes</taxon>
    </lineage>
</organism>
<gene>
    <name evidence="1" type="ORF">METZ01_LOCUS440237</name>
</gene>
<name>A0A382YW23_9ZZZZ</name>
<reference evidence="1" key="1">
    <citation type="submission" date="2018-05" db="EMBL/GenBank/DDBJ databases">
        <authorList>
            <person name="Lanie J.A."/>
            <person name="Ng W.-L."/>
            <person name="Kazmierczak K.M."/>
            <person name="Andrzejewski T.M."/>
            <person name="Davidsen T.M."/>
            <person name="Wayne K.J."/>
            <person name="Tettelin H."/>
            <person name="Glass J.I."/>
            <person name="Rusch D."/>
            <person name="Podicherti R."/>
            <person name="Tsui H.-C.T."/>
            <person name="Winkler M.E."/>
        </authorList>
    </citation>
    <scope>NUCLEOTIDE SEQUENCE</scope>
</reference>
<proteinExistence type="predicted"/>